<reference evidence="1 2" key="1">
    <citation type="submission" date="2020-08" db="EMBL/GenBank/DDBJ databases">
        <title>Plant Genome Project.</title>
        <authorList>
            <person name="Zhang R.-G."/>
        </authorList>
    </citation>
    <scope>NUCLEOTIDE SEQUENCE [LARGE SCALE GENOMIC DNA]</scope>
    <source>
        <tissue evidence="1">Rhizome</tissue>
    </source>
</reference>
<proteinExistence type="predicted"/>
<evidence type="ECO:0000313" key="1">
    <source>
        <dbReference type="EMBL" id="KAG6533016.1"/>
    </source>
</evidence>
<dbReference type="Proteomes" id="UP000734854">
    <property type="component" value="Unassembled WGS sequence"/>
</dbReference>
<protein>
    <submittedName>
        <fullName evidence="1">Uncharacterized protein</fullName>
    </submittedName>
</protein>
<gene>
    <name evidence="1" type="ORF">ZIOFF_006876</name>
</gene>
<dbReference type="EMBL" id="JACMSC010000002">
    <property type="protein sequence ID" value="KAG6533016.1"/>
    <property type="molecule type" value="Genomic_DNA"/>
</dbReference>
<sequence length="117" mass="12342">MKSVPMALQWGHSVGPTQGNSLFLKPAADSKKLATQTHARYRESGTEQAPDDLSLGAVGVDGLHERGESVAEVVHLPVQAPDVVAGVRSFAYPAGASSAGLREERLKLGDELINLLL</sequence>
<keyword evidence="2" id="KW-1185">Reference proteome</keyword>
<dbReference type="AlphaFoldDB" id="A0A8J5I345"/>
<name>A0A8J5I345_ZINOF</name>
<comment type="caution">
    <text evidence="1">The sequence shown here is derived from an EMBL/GenBank/DDBJ whole genome shotgun (WGS) entry which is preliminary data.</text>
</comment>
<organism evidence="1 2">
    <name type="scientific">Zingiber officinale</name>
    <name type="common">Ginger</name>
    <name type="synonym">Amomum zingiber</name>
    <dbReference type="NCBI Taxonomy" id="94328"/>
    <lineage>
        <taxon>Eukaryota</taxon>
        <taxon>Viridiplantae</taxon>
        <taxon>Streptophyta</taxon>
        <taxon>Embryophyta</taxon>
        <taxon>Tracheophyta</taxon>
        <taxon>Spermatophyta</taxon>
        <taxon>Magnoliopsida</taxon>
        <taxon>Liliopsida</taxon>
        <taxon>Zingiberales</taxon>
        <taxon>Zingiberaceae</taxon>
        <taxon>Zingiber</taxon>
    </lineage>
</organism>
<accession>A0A8J5I345</accession>
<evidence type="ECO:0000313" key="2">
    <source>
        <dbReference type="Proteomes" id="UP000734854"/>
    </source>
</evidence>